<feature type="transmembrane region" description="Helical" evidence="6">
    <location>
        <begin position="143"/>
        <end position="167"/>
    </location>
</feature>
<dbReference type="GO" id="GO:0022857">
    <property type="term" value="F:transmembrane transporter activity"/>
    <property type="evidence" value="ECO:0007669"/>
    <property type="project" value="InterPro"/>
</dbReference>
<keyword evidence="2" id="KW-0813">Transport</keyword>
<evidence type="ECO:0000313" key="9">
    <source>
        <dbReference type="Proteomes" id="UP001310890"/>
    </source>
</evidence>
<feature type="transmembrane region" description="Helical" evidence="6">
    <location>
        <begin position="376"/>
        <end position="399"/>
    </location>
</feature>
<evidence type="ECO:0000256" key="3">
    <source>
        <dbReference type="ARBA" id="ARBA00022692"/>
    </source>
</evidence>
<feature type="transmembrane region" description="Helical" evidence="6">
    <location>
        <begin position="119"/>
        <end position="137"/>
    </location>
</feature>
<comment type="caution">
    <text evidence="8">The sequence shown here is derived from an EMBL/GenBank/DDBJ whole genome shotgun (WGS) entry which is preliminary data.</text>
</comment>
<dbReference type="Pfam" id="PF07690">
    <property type="entry name" value="MFS_1"/>
    <property type="match status" value="1"/>
</dbReference>
<dbReference type="SUPFAM" id="SSF103473">
    <property type="entry name" value="MFS general substrate transporter"/>
    <property type="match status" value="1"/>
</dbReference>
<dbReference type="InterPro" id="IPR020846">
    <property type="entry name" value="MFS_dom"/>
</dbReference>
<dbReference type="EMBL" id="JAVRRL010000083">
    <property type="protein sequence ID" value="KAK5108558.1"/>
    <property type="molecule type" value="Genomic_DNA"/>
</dbReference>
<evidence type="ECO:0000256" key="1">
    <source>
        <dbReference type="ARBA" id="ARBA00004141"/>
    </source>
</evidence>
<evidence type="ECO:0000259" key="7">
    <source>
        <dbReference type="PROSITE" id="PS50850"/>
    </source>
</evidence>
<evidence type="ECO:0000256" key="5">
    <source>
        <dbReference type="ARBA" id="ARBA00023136"/>
    </source>
</evidence>
<protein>
    <recommendedName>
        <fullName evidence="7">Major facilitator superfamily (MFS) profile domain-containing protein</fullName>
    </recommendedName>
</protein>
<dbReference type="AlphaFoldDB" id="A0AAN7T9S7"/>
<reference evidence="8" key="1">
    <citation type="submission" date="2023-08" db="EMBL/GenBank/DDBJ databases">
        <title>Black Yeasts Isolated from many extreme environments.</title>
        <authorList>
            <person name="Coleine C."/>
            <person name="Stajich J.E."/>
            <person name="Selbmann L."/>
        </authorList>
    </citation>
    <scope>NUCLEOTIDE SEQUENCE</scope>
    <source>
        <strain evidence="8">CCFEE 5401</strain>
    </source>
</reference>
<feature type="transmembrane region" description="Helical" evidence="6">
    <location>
        <begin position="324"/>
        <end position="344"/>
    </location>
</feature>
<gene>
    <name evidence="8" type="ORF">LTR62_008215</name>
</gene>
<feature type="transmembrane region" description="Helical" evidence="6">
    <location>
        <begin position="179"/>
        <end position="201"/>
    </location>
</feature>
<feature type="transmembrane region" description="Helical" evidence="6">
    <location>
        <begin position="444"/>
        <end position="466"/>
    </location>
</feature>
<dbReference type="Proteomes" id="UP001310890">
    <property type="component" value="Unassembled WGS sequence"/>
</dbReference>
<feature type="transmembrane region" description="Helical" evidence="6">
    <location>
        <begin position="288"/>
        <end position="312"/>
    </location>
</feature>
<keyword evidence="3 6" id="KW-0812">Transmembrane</keyword>
<dbReference type="GO" id="GO:0016020">
    <property type="term" value="C:membrane"/>
    <property type="evidence" value="ECO:0007669"/>
    <property type="project" value="UniProtKB-SubCell"/>
</dbReference>
<dbReference type="PROSITE" id="PS50850">
    <property type="entry name" value="MFS"/>
    <property type="match status" value="1"/>
</dbReference>
<feature type="transmembrane region" description="Helical" evidence="6">
    <location>
        <begin position="351"/>
        <end position="370"/>
    </location>
</feature>
<evidence type="ECO:0000256" key="4">
    <source>
        <dbReference type="ARBA" id="ARBA00022989"/>
    </source>
</evidence>
<dbReference type="InterPro" id="IPR036259">
    <property type="entry name" value="MFS_trans_sf"/>
</dbReference>
<dbReference type="PANTHER" id="PTHR43791">
    <property type="entry name" value="PERMEASE-RELATED"/>
    <property type="match status" value="1"/>
</dbReference>
<comment type="subcellular location">
    <subcellularLocation>
        <location evidence="1">Membrane</location>
        <topology evidence="1">Multi-pass membrane protein</topology>
    </subcellularLocation>
</comment>
<keyword evidence="5 6" id="KW-0472">Membrane</keyword>
<evidence type="ECO:0000313" key="8">
    <source>
        <dbReference type="EMBL" id="KAK5108558.1"/>
    </source>
</evidence>
<sequence>MAPPEYAPDTAYGEKGLDVNKVDIKKEGVAVRDLGETDPALDKRITRQLDLHILPWIFSLWLLAFIDRSNIGNAKLDGLVKDLHLTGDKYNIALTVFYILYVLIDIPANWMLKIVGGGHWLAAIAIAWGIVGTGMGAVKSYGGLIACRLLLGACEGGMFGGIILYLSMFYKRHQLMFRLGIFYCAAPLSGAFGGLLATGLSKIRYHGYNGWPWIFFVEGAITIIVASVAFFFLPHTPSQCRFLSPEEQYHAAHRLRLDLHGATSSEHVEEEHFTWSAVKMSLVNVNTIAMSLNFFLILIPIYSFSLFLPTIISGLGYKAVHAQLLTVPPNFLAFLFVIGVSFLSDKIKMRGPLILAGSSLAAVGYIMQIASHKPGIKYAGTFFVAAGMFPCSPLILAWLSNNLAPHYIKATGLGFQVAIGNMGAFVATFTYLSKDAPDYTKGHAINLGAIGLVLIFTAATMVYIRWENAARAGGKREYRLSDVREGPLGYRHPEFRYTM</sequence>
<feature type="transmembrane region" description="Helical" evidence="6">
    <location>
        <begin position="411"/>
        <end position="432"/>
    </location>
</feature>
<evidence type="ECO:0000256" key="6">
    <source>
        <dbReference type="SAM" id="Phobius"/>
    </source>
</evidence>
<feature type="domain" description="Major facilitator superfamily (MFS) profile" evidence="7">
    <location>
        <begin position="53"/>
        <end position="469"/>
    </location>
</feature>
<name>A0AAN7T9S7_9PEZI</name>
<accession>A0AAN7T9S7</accession>
<keyword evidence="4 6" id="KW-1133">Transmembrane helix</keyword>
<dbReference type="FunFam" id="1.20.1250.20:FF:000013">
    <property type="entry name" value="MFS general substrate transporter"/>
    <property type="match status" value="1"/>
</dbReference>
<dbReference type="Gene3D" id="1.20.1250.20">
    <property type="entry name" value="MFS general substrate transporter like domains"/>
    <property type="match status" value="2"/>
</dbReference>
<organism evidence="8 9">
    <name type="scientific">Meristemomyces frigidus</name>
    <dbReference type="NCBI Taxonomy" id="1508187"/>
    <lineage>
        <taxon>Eukaryota</taxon>
        <taxon>Fungi</taxon>
        <taxon>Dikarya</taxon>
        <taxon>Ascomycota</taxon>
        <taxon>Pezizomycotina</taxon>
        <taxon>Dothideomycetes</taxon>
        <taxon>Dothideomycetidae</taxon>
        <taxon>Mycosphaerellales</taxon>
        <taxon>Teratosphaeriaceae</taxon>
        <taxon>Meristemomyces</taxon>
    </lineage>
</organism>
<feature type="transmembrane region" description="Helical" evidence="6">
    <location>
        <begin position="91"/>
        <end position="112"/>
    </location>
</feature>
<proteinExistence type="predicted"/>
<dbReference type="PANTHER" id="PTHR43791:SF5">
    <property type="entry name" value="MAJOR FACILITATOR SUPERFAMILY (MFS) PROFILE DOMAIN-CONTAINING PROTEIN"/>
    <property type="match status" value="1"/>
</dbReference>
<feature type="transmembrane region" description="Helical" evidence="6">
    <location>
        <begin position="213"/>
        <end position="233"/>
    </location>
</feature>
<evidence type="ECO:0000256" key="2">
    <source>
        <dbReference type="ARBA" id="ARBA00022448"/>
    </source>
</evidence>
<dbReference type="InterPro" id="IPR011701">
    <property type="entry name" value="MFS"/>
</dbReference>
<dbReference type="FunFam" id="1.20.1250.20:FF:000018">
    <property type="entry name" value="MFS transporter permease"/>
    <property type="match status" value="1"/>
</dbReference>